<comment type="caution">
    <text evidence="2">The sequence shown here is derived from an EMBL/GenBank/DDBJ whole genome shotgun (WGS) entry which is preliminary data.</text>
</comment>
<gene>
    <name evidence="2" type="ORF">Acr_05g0010240</name>
</gene>
<sequence>MNQPVEEGGEEAHMDEVGKPAGEAAAEEAGGFTAQDPPPEP</sequence>
<keyword evidence="3" id="KW-1185">Reference proteome</keyword>
<organism evidence="2 3">
    <name type="scientific">Actinidia rufa</name>
    <dbReference type="NCBI Taxonomy" id="165716"/>
    <lineage>
        <taxon>Eukaryota</taxon>
        <taxon>Viridiplantae</taxon>
        <taxon>Streptophyta</taxon>
        <taxon>Embryophyta</taxon>
        <taxon>Tracheophyta</taxon>
        <taxon>Spermatophyta</taxon>
        <taxon>Magnoliopsida</taxon>
        <taxon>eudicotyledons</taxon>
        <taxon>Gunneridae</taxon>
        <taxon>Pentapetalae</taxon>
        <taxon>asterids</taxon>
        <taxon>Ericales</taxon>
        <taxon>Actinidiaceae</taxon>
        <taxon>Actinidia</taxon>
    </lineage>
</organism>
<evidence type="ECO:0000256" key="1">
    <source>
        <dbReference type="SAM" id="MobiDB-lite"/>
    </source>
</evidence>
<dbReference type="Proteomes" id="UP000585474">
    <property type="component" value="Unassembled WGS sequence"/>
</dbReference>
<feature type="region of interest" description="Disordered" evidence="1">
    <location>
        <begin position="1"/>
        <end position="41"/>
    </location>
</feature>
<feature type="compositionally biased region" description="Low complexity" evidence="1">
    <location>
        <begin position="21"/>
        <end position="31"/>
    </location>
</feature>
<protein>
    <submittedName>
        <fullName evidence="2">Uncharacterized protein</fullName>
    </submittedName>
</protein>
<reference evidence="2 3" key="1">
    <citation type="submission" date="2019-07" db="EMBL/GenBank/DDBJ databases">
        <title>De Novo Assembly of kiwifruit Actinidia rufa.</title>
        <authorList>
            <person name="Sugita-Konishi S."/>
            <person name="Sato K."/>
            <person name="Mori E."/>
            <person name="Abe Y."/>
            <person name="Kisaki G."/>
            <person name="Hamano K."/>
            <person name="Suezawa K."/>
            <person name="Otani M."/>
            <person name="Fukuda T."/>
            <person name="Manabe T."/>
            <person name="Gomi K."/>
            <person name="Tabuchi M."/>
            <person name="Akimitsu K."/>
            <person name="Kataoka I."/>
        </authorList>
    </citation>
    <scope>NUCLEOTIDE SEQUENCE [LARGE SCALE GENOMIC DNA]</scope>
    <source>
        <strain evidence="3">cv. Fuchu</strain>
    </source>
</reference>
<proteinExistence type="predicted"/>
<evidence type="ECO:0000313" key="2">
    <source>
        <dbReference type="EMBL" id="GFY87385.1"/>
    </source>
</evidence>
<dbReference type="AlphaFoldDB" id="A0A7J0ELN5"/>
<dbReference type="EMBL" id="BJWL01000005">
    <property type="protein sequence ID" value="GFY87385.1"/>
    <property type="molecule type" value="Genomic_DNA"/>
</dbReference>
<evidence type="ECO:0000313" key="3">
    <source>
        <dbReference type="Proteomes" id="UP000585474"/>
    </source>
</evidence>
<name>A0A7J0ELN5_9ERIC</name>
<accession>A0A7J0ELN5</accession>